<evidence type="ECO:0000256" key="11">
    <source>
        <dbReference type="ARBA" id="ARBA00022968"/>
    </source>
</evidence>
<keyword evidence="6" id="KW-0677">Repeat</keyword>
<evidence type="ECO:0000256" key="12">
    <source>
        <dbReference type="ARBA" id="ARBA00022989"/>
    </source>
</evidence>
<keyword evidence="15" id="KW-0472">Membrane</keyword>
<comment type="subunit">
    <text evidence="3">Homodimer.</text>
</comment>
<organism evidence="23 24">
    <name type="scientific">Canis lupus dingo</name>
    <name type="common">dingo</name>
    <dbReference type="NCBI Taxonomy" id="286419"/>
    <lineage>
        <taxon>Eukaryota</taxon>
        <taxon>Metazoa</taxon>
        <taxon>Chordata</taxon>
        <taxon>Craniata</taxon>
        <taxon>Vertebrata</taxon>
        <taxon>Euteleostomi</taxon>
        <taxon>Mammalia</taxon>
        <taxon>Eutheria</taxon>
        <taxon>Laurasiatheria</taxon>
        <taxon>Carnivora</taxon>
        <taxon>Caniformia</taxon>
        <taxon>Canidae</taxon>
        <taxon>Canis</taxon>
    </lineage>
</organism>
<dbReference type="FunFam" id="1.10.238.10:FF:000141">
    <property type="entry name" value="transmembrane prolyl 4-hydroxylase"/>
    <property type="match status" value="1"/>
</dbReference>
<evidence type="ECO:0000256" key="9">
    <source>
        <dbReference type="ARBA" id="ARBA00022896"/>
    </source>
</evidence>
<feature type="domain" description="Fe2OG dioxygenase" evidence="22">
    <location>
        <begin position="284"/>
        <end position="434"/>
    </location>
</feature>
<dbReference type="SMART" id="SM00702">
    <property type="entry name" value="P4Hc"/>
    <property type="match status" value="1"/>
</dbReference>
<dbReference type="EC" id="1.14.11.29" evidence="17"/>
<comment type="catalytic activity">
    <reaction evidence="18">
        <text>L-prolyl-[hypoxia-inducible factor alpha subunit] + 2-oxoglutarate + O2 = trans-4-hydroxy-L-prolyl-[hypoxia-inducible factor alpha subunit] + succinate + CO2</text>
        <dbReference type="Rhea" id="RHEA:48400"/>
        <dbReference type="Rhea" id="RHEA-COMP:12093"/>
        <dbReference type="Rhea" id="RHEA-COMP:12094"/>
        <dbReference type="ChEBI" id="CHEBI:15379"/>
        <dbReference type="ChEBI" id="CHEBI:16526"/>
        <dbReference type="ChEBI" id="CHEBI:16810"/>
        <dbReference type="ChEBI" id="CHEBI:30031"/>
        <dbReference type="ChEBI" id="CHEBI:50342"/>
        <dbReference type="ChEBI" id="CHEBI:61965"/>
        <dbReference type="EC" id="1.14.11.29"/>
    </reaction>
</comment>
<evidence type="ECO:0000256" key="20">
    <source>
        <dbReference type="ARBA" id="ARBA00068588"/>
    </source>
</evidence>
<comment type="subcellular location">
    <subcellularLocation>
        <location evidence="2">Endoplasmic reticulum membrane</location>
        <topology evidence="2">Single-pass type II membrane protein</topology>
    </subcellularLocation>
</comment>
<keyword evidence="5" id="KW-0479">Metal-binding</keyword>
<dbReference type="Gene3D" id="1.10.238.10">
    <property type="entry name" value="EF-hand"/>
    <property type="match status" value="1"/>
</dbReference>
<keyword evidence="16" id="KW-0325">Glycoprotein</keyword>
<dbReference type="Gene3D" id="2.60.120.620">
    <property type="entry name" value="q2cbj1_9rhob like domain"/>
    <property type="match status" value="1"/>
</dbReference>
<evidence type="ECO:0000256" key="4">
    <source>
        <dbReference type="ARBA" id="ARBA00022692"/>
    </source>
</evidence>
<dbReference type="GO" id="GO:0005506">
    <property type="term" value="F:iron ion binding"/>
    <property type="evidence" value="ECO:0007669"/>
    <property type="project" value="InterPro"/>
</dbReference>
<keyword evidence="7" id="KW-0256">Endoplasmic reticulum</keyword>
<keyword evidence="9" id="KW-0847">Vitamin C</keyword>
<dbReference type="GO" id="GO:0005789">
    <property type="term" value="C:endoplasmic reticulum membrane"/>
    <property type="evidence" value="ECO:0007669"/>
    <property type="project" value="UniProtKB-SubCell"/>
</dbReference>
<proteinExistence type="predicted"/>
<dbReference type="Proteomes" id="UP000694391">
    <property type="component" value="Unplaced"/>
</dbReference>
<evidence type="ECO:0000256" key="17">
    <source>
        <dbReference type="ARBA" id="ARBA00039004"/>
    </source>
</evidence>
<evidence type="ECO:0000256" key="8">
    <source>
        <dbReference type="ARBA" id="ARBA00022837"/>
    </source>
</evidence>
<evidence type="ECO:0000256" key="14">
    <source>
        <dbReference type="ARBA" id="ARBA00023004"/>
    </source>
</evidence>
<dbReference type="GO" id="GO:0160082">
    <property type="term" value="F:hypoxia-inducible factor-proline dioxygenase activity"/>
    <property type="evidence" value="ECO:0007669"/>
    <property type="project" value="UniProtKB-EC"/>
</dbReference>
<evidence type="ECO:0000256" key="13">
    <source>
        <dbReference type="ARBA" id="ARBA00023002"/>
    </source>
</evidence>
<evidence type="ECO:0000256" key="7">
    <source>
        <dbReference type="ARBA" id="ARBA00022824"/>
    </source>
</evidence>
<keyword evidence="4" id="KW-0812">Transmembrane</keyword>
<dbReference type="Pfam" id="PF13499">
    <property type="entry name" value="EF-hand_7"/>
    <property type="match status" value="1"/>
</dbReference>
<evidence type="ECO:0000256" key="18">
    <source>
        <dbReference type="ARBA" id="ARBA00049134"/>
    </source>
</evidence>
<gene>
    <name evidence="23" type="primary">P4HTM</name>
</gene>
<name>A0A8C0L923_CANLU</name>
<dbReference type="AlphaFoldDB" id="A0A8C0L923"/>
<accession>A0A8C0L923</accession>
<evidence type="ECO:0000256" key="10">
    <source>
        <dbReference type="ARBA" id="ARBA00022964"/>
    </source>
</evidence>
<evidence type="ECO:0000259" key="22">
    <source>
        <dbReference type="PROSITE" id="PS51471"/>
    </source>
</evidence>
<keyword evidence="8" id="KW-0106">Calcium</keyword>
<dbReference type="InterPro" id="IPR018247">
    <property type="entry name" value="EF_Hand_1_Ca_BS"/>
</dbReference>
<dbReference type="FunFam" id="2.60.120.620:FF:000008">
    <property type="entry name" value="transmembrane prolyl 4-hydroxylase"/>
    <property type="match status" value="1"/>
</dbReference>
<keyword evidence="24" id="KW-1185">Reference proteome</keyword>
<keyword evidence="11" id="KW-0735">Signal-anchor</keyword>
<dbReference type="GO" id="GO:0005509">
    <property type="term" value="F:calcium ion binding"/>
    <property type="evidence" value="ECO:0007669"/>
    <property type="project" value="InterPro"/>
</dbReference>
<dbReference type="InterPro" id="IPR005123">
    <property type="entry name" value="Oxoglu/Fe-dep_dioxygenase_dom"/>
</dbReference>
<evidence type="ECO:0000313" key="23">
    <source>
        <dbReference type="Ensembl" id="ENSCAFP00020026645.1"/>
    </source>
</evidence>
<evidence type="ECO:0000256" key="5">
    <source>
        <dbReference type="ARBA" id="ARBA00022723"/>
    </source>
</evidence>
<sequence>MHPLHPPTPVLLWPVCFPAFQRTSPLQLGRTSSAAERGVCEGPSPPILEGESRALPLALEGLQETAVSDRGWGWQRAQRPDHWILKEPILGATGMVTLRLWEGPSLCREGTERAVIHEGEIPGFLSDEECRLIIHLAQMKGLQRSQILPTEEYEEAMGTMQVSQLDLFRLLDQNRDGRLQLREVLAQTRLGNGRWMTPENIQEMYSAIKADPDGDGVLSLQEFSDMDLRDFHKYMRSHKAASSELVRNSHHTWLYQGEGAHHVMRAIRQRVLRLTRLSPEIVELSEPLQVVRYGEGGHYHAHVDSGPVYPETICSHTKLVANESVPFETSCRYMTVLFYLNNVTGGGETVFPVADNRTYDEMSLIQDDVDLRDTRRHCDKGNLRVKPRQGTAVFWYNYLPDGQGWVGDVDDYSLHGGCLVTRGTKWIANNWINVDPSRARQALFQQEMARLAREGGADSQPEWAVDRAYRDARVEL</sequence>
<evidence type="ECO:0000313" key="24">
    <source>
        <dbReference type="Proteomes" id="UP000694391"/>
    </source>
</evidence>
<dbReference type="PROSITE" id="PS00018">
    <property type="entry name" value="EF_HAND_1"/>
    <property type="match status" value="2"/>
</dbReference>
<keyword evidence="13" id="KW-0560">Oxidoreductase</keyword>
<comment type="function">
    <text evidence="19">Catalyzes the post-translational formation of 4-hydroxyproline in hypoxia-inducible factor (HIF) alpha proteins. Hydroxylates HIF1A at 'Pro-402' and 'Pro-564'. May function as a cellular oxygen sensor and, under normoxic conditions, may target HIF through the hydroxylation for proteasomal degradation via the von Hippel-Lindau ubiquitination complex.</text>
</comment>
<evidence type="ECO:0000256" key="1">
    <source>
        <dbReference type="ARBA" id="ARBA00001961"/>
    </source>
</evidence>
<protein>
    <recommendedName>
        <fullName evidence="20">Transmembrane prolyl 4-hydroxylase</fullName>
        <ecNumber evidence="17">1.14.11.29</ecNumber>
    </recommendedName>
    <alternativeName>
        <fullName evidence="21">Hypoxia-inducible factor prolyl hydroxylase 4</fullName>
    </alternativeName>
</protein>
<dbReference type="GO" id="GO:0004656">
    <property type="term" value="F:procollagen-proline 4-dioxygenase activity"/>
    <property type="evidence" value="ECO:0007669"/>
    <property type="project" value="TreeGrafter"/>
</dbReference>
<dbReference type="GO" id="GO:0031418">
    <property type="term" value="F:L-ascorbic acid binding"/>
    <property type="evidence" value="ECO:0007669"/>
    <property type="project" value="UniProtKB-KW"/>
</dbReference>
<dbReference type="PANTHER" id="PTHR10869">
    <property type="entry name" value="PROLYL 4-HYDROXYLASE ALPHA SUBUNIT"/>
    <property type="match status" value="1"/>
</dbReference>
<dbReference type="CDD" id="cd00051">
    <property type="entry name" value="EFh"/>
    <property type="match status" value="1"/>
</dbReference>
<dbReference type="InterPro" id="IPR006620">
    <property type="entry name" value="Pro_4_hyd_alph"/>
</dbReference>
<evidence type="ECO:0000256" key="15">
    <source>
        <dbReference type="ARBA" id="ARBA00023136"/>
    </source>
</evidence>
<reference evidence="23" key="2">
    <citation type="submission" date="2025-09" db="UniProtKB">
        <authorList>
            <consortium name="Ensembl"/>
        </authorList>
    </citation>
    <scope>IDENTIFICATION</scope>
</reference>
<dbReference type="Pfam" id="PF13640">
    <property type="entry name" value="2OG-FeII_Oxy_3"/>
    <property type="match status" value="1"/>
</dbReference>
<reference evidence="23" key="1">
    <citation type="submission" date="2025-08" db="UniProtKB">
        <authorList>
            <consortium name="Ensembl"/>
        </authorList>
    </citation>
    <scope>IDENTIFICATION</scope>
</reference>
<comment type="cofactor">
    <cofactor evidence="1">
        <name>L-ascorbate</name>
        <dbReference type="ChEBI" id="CHEBI:38290"/>
    </cofactor>
</comment>
<dbReference type="InterPro" id="IPR002048">
    <property type="entry name" value="EF_hand_dom"/>
</dbReference>
<dbReference type="PROSITE" id="PS51471">
    <property type="entry name" value="FE2OG_OXY"/>
    <property type="match status" value="1"/>
</dbReference>
<dbReference type="InterPro" id="IPR044862">
    <property type="entry name" value="Pro_4_hyd_alph_FE2OG_OXY"/>
</dbReference>
<dbReference type="GeneTree" id="ENSGT00390000014570"/>
<evidence type="ECO:0000256" key="16">
    <source>
        <dbReference type="ARBA" id="ARBA00023180"/>
    </source>
</evidence>
<keyword evidence="14" id="KW-0408">Iron</keyword>
<dbReference type="PANTHER" id="PTHR10869:SF246">
    <property type="entry name" value="TRANSMEMBRANE PROLYL 4-HYDROXYLASE"/>
    <property type="match status" value="1"/>
</dbReference>
<evidence type="ECO:0000256" key="21">
    <source>
        <dbReference type="ARBA" id="ARBA00077065"/>
    </source>
</evidence>
<evidence type="ECO:0000256" key="6">
    <source>
        <dbReference type="ARBA" id="ARBA00022737"/>
    </source>
</evidence>
<dbReference type="Ensembl" id="ENSCAFT00020030778.1">
    <property type="protein sequence ID" value="ENSCAFP00020026645.1"/>
    <property type="gene ID" value="ENSCAFG00020020941.1"/>
</dbReference>
<dbReference type="InterPro" id="IPR045054">
    <property type="entry name" value="P4HA-like"/>
</dbReference>
<keyword evidence="10" id="KW-0223">Dioxygenase</keyword>
<dbReference type="SUPFAM" id="SSF47473">
    <property type="entry name" value="EF-hand"/>
    <property type="match status" value="1"/>
</dbReference>
<evidence type="ECO:0000256" key="2">
    <source>
        <dbReference type="ARBA" id="ARBA00004648"/>
    </source>
</evidence>
<evidence type="ECO:0000256" key="19">
    <source>
        <dbReference type="ARBA" id="ARBA00056324"/>
    </source>
</evidence>
<evidence type="ECO:0000256" key="3">
    <source>
        <dbReference type="ARBA" id="ARBA00011738"/>
    </source>
</evidence>
<keyword evidence="12" id="KW-1133">Transmembrane helix</keyword>
<dbReference type="InterPro" id="IPR011992">
    <property type="entry name" value="EF-hand-dom_pair"/>
</dbReference>